<gene>
    <name evidence="13" type="ordered locus">Ppro_0441</name>
</gene>
<dbReference type="GO" id="GO:0046930">
    <property type="term" value="C:pore complex"/>
    <property type="evidence" value="ECO:0007669"/>
    <property type="project" value="UniProtKB-KW"/>
</dbReference>
<dbReference type="NCBIfam" id="TIGR04565">
    <property type="entry name" value="OMP_myx_plus"/>
    <property type="match status" value="1"/>
</dbReference>
<sequence length="417" mass="44528">MKKTARISLLVAGSLIALATAASAENREGAFSLSPVIGGITFGGGQHLETAPVYGIRAGYNFTKALGIEALFDYSNTEPTSNGSKLTNGKNTDYYRMGGELLYHFFPDNKFVPYFAAGYAAHTFKGAVPAGESSDVKGVGDYGLGAKYFLNDKVALRGDVRHLIYRQASETQHAVEYTMGLHFPFGGKTEAAPVAEPAPEPVVAPVAPSDSDGDGVFDTADNCPGTPQGVKVDAKGCPLDSDRDGVYDYQDNCPGTPEGVKVDTKGCPLDSDKDGVYDSYDKCPGTPEGTTVDKTGCPVKLCSPTVLNIEFDTNKSNIKPQYNDELKRVADFLAEFPTAKGAIEGHTDNVGGKAYNMKLSQRRANSVRSYLIKTFNVAPERISAKGHGLTKPVASNKTADGRKQNRRIEANFTCNGK</sequence>
<dbReference type="STRING" id="338966.Ppro_0441"/>
<evidence type="ECO:0000256" key="6">
    <source>
        <dbReference type="ARBA" id="ARBA00023065"/>
    </source>
</evidence>
<dbReference type="OrthoDB" id="5482786at2"/>
<dbReference type="InterPro" id="IPR006665">
    <property type="entry name" value="OmpA-like"/>
</dbReference>
<evidence type="ECO:0000256" key="10">
    <source>
        <dbReference type="PROSITE-ProRule" id="PRU00473"/>
    </source>
</evidence>
<dbReference type="InterPro" id="IPR006690">
    <property type="entry name" value="OMPA-like_CS"/>
</dbReference>
<dbReference type="InterPro" id="IPR028974">
    <property type="entry name" value="TSP_type-3_rpt"/>
</dbReference>
<evidence type="ECO:0000256" key="11">
    <source>
        <dbReference type="SAM" id="SignalP"/>
    </source>
</evidence>
<evidence type="ECO:0000313" key="13">
    <source>
        <dbReference type="EMBL" id="ABK98074.1"/>
    </source>
</evidence>
<dbReference type="KEGG" id="ppd:Ppro_0441"/>
<dbReference type="Gene3D" id="3.30.1330.60">
    <property type="entry name" value="OmpA-like domain"/>
    <property type="match status" value="1"/>
</dbReference>
<dbReference type="SUPFAM" id="SSF103647">
    <property type="entry name" value="TSP type-3 repeat"/>
    <property type="match status" value="1"/>
</dbReference>
<comment type="subcellular location">
    <subcellularLocation>
        <location evidence="1">Cell outer membrane</location>
        <topology evidence="1">Multi-pass membrane protein</topology>
    </subcellularLocation>
</comment>
<feature type="chain" id="PRO_5002631771" evidence="11">
    <location>
        <begin position="25"/>
        <end position="417"/>
    </location>
</feature>
<keyword evidence="6" id="KW-0406">Ion transport</keyword>
<keyword evidence="7" id="KW-0626">Porin</keyword>
<dbReference type="PROSITE" id="PS01068">
    <property type="entry name" value="OMPA_1"/>
    <property type="match status" value="1"/>
</dbReference>
<feature type="signal peptide" evidence="11">
    <location>
        <begin position="1"/>
        <end position="24"/>
    </location>
</feature>
<dbReference type="AlphaFoldDB" id="A1AL54"/>
<dbReference type="eggNOG" id="COG2885">
    <property type="taxonomic scope" value="Bacteria"/>
</dbReference>
<evidence type="ECO:0000313" key="14">
    <source>
        <dbReference type="Proteomes" id="UP000006732"/>
    </source>
</evidence>
<dbReference type="GO" id="GO:0005509">
    <property type="term" value="F:calcium ion binding"/>
    <property type="evidence" value="ECO:0007669"/>
    <property type="project" value="InterPro"/>
</dbReference>
<dbReference type="Gene3D" id="2.40.160.20">
    <property type="match status" value="1"/>
</dbReference>
<organism evidence="13 14">
    <name type="scientific">Pelobacter propionicus (strain DSM 2379 / NBRC 103807 / OttBd1)</name>
    <dbReference type="NCBI Taxonomy" id="338966"/>
    <lineage>
        <taxon>Bacteria</taxon>
        <taxon>Pseudomonadati</taxon>
        <taxon>Thermodesulfobacteriota</taxon>
        <taxon>Desulfuromonadia</taxon>
        <taxon>Desulfuromonadales</taxon>
        <taxon>Desulfuromonadaceae</taxon>
        <taxon>Pelobacter</taxon>
    </lineage>
</organism>
<keyword evidence="2" id="KW-0813">Transport</keyword>
<keyword evidence="14" id="KW-1185">Reference proteome</keyword>
<dbReference type="Proteomes" id="UP000006732">
    <property type="component" value="Chromosome"/>
</dbReference>
<dbReference type="GO" id="GO:0006811">
    <property type="term" value="P:monoatomic ion transport"/>
    <property type="evidence" value="ECO:0007669"/>
    <property type="project" value="UniProtKB-KW"/>
</dbReference>
<dbReference type="SUPFAM" id="SSF56925">
    <property type="entry name" value="OMPA-like"/>
    <property type="match status" value="1"/>
</dbReference>
<dbReference type="Gene3D" id="4.10.1080.10">
    <property type="entry name" value="TSP type-3 repeat"/>
    <property type="match status" value="1"/>
</dbReference>
<feature type="domain" description="OmpA-like" evidence="12">
    <location>
        <begin position="298"/>
        <end position="416"/>
    </location>
</feature>
<dbReference type="Pfam" id="PF00691">
    <property type="entry name" value="OmpA"/>
    <property type="match status" value="1"/>
</dbReference>
<dbReference type="HOGENOM" id="CLU_031536_2_0_7"/>
<dbReference type="InterPro" id="IPR036737">
    <property type="entry name" value="OmpA-like_sf"/>
</dbReference>
<dbReference type="InterPro" id="IPR003367">
    <property type="entry name" value="Thrombospondin_3-like_rpt"/>
</dbReference>
<evidence type="ECO:0000256" key="9">
    <source>
        <dbReference type="ARBA" id="ARBA00023237"/>
    </source>
</evidence>
<proteinExistence type="predicted"/>
<evidence type="ECO:0000256" key="5">
    <source>
        <dbReference type="ARBA" id="ARBA00022729"/>
    </source>
</evidence>
<reference evidence="13 14" key="1">
    <citation type="submission" date="2006-10" db="EMBL/GenBank/DDBJ databases">
        <title>Complete sequence of chromosome of Pelobacter propionicus DSM 2379.</title>
        <authorList>
            <consortium name="US DOE Joint Genome Institute"/>
            <person name="Copeland A."/>
            <person name="Lucas S."/>
            <person name="Lapidus A."/>
            <person name="Barry K."/>
            <person name="Detter J.C."/>
            <person name="Glavina del Rio T."/>
            <person name="Hammon N."/>
            <person name="Israni S."/>
            <person name="Dalin E."/>
            <person name="Tice H."/>
            <person name="Pitluck S."/>
            <person name="Saunders E."/>
            <person name="Brettin T."/>
            <person name="Bruce D."/>
            <person name="Han C."/>
            <person name="Tapia R."/>
            <person name="Schmutz J."/>
            <person name="Larimer F."/>
            <person name="Land M."/>
            <person name="Hauser L."/>
            <person name="Kyrpides N."/>
            <person name="Kim E."/>
            <person name="Lovley D."/>
            <person name="Richardson P."/>
        </authorList>
    </citation>
    <scope>NUCLEOTIDE SEQUENCE [LARGE SCALE GENOMIC DNA]</scope>
    <source>
        <strain evidence="14">DSM 2379 / NBRC 103807 / OttBd1</strain>
    </source>
</reference>
<evidence type="ECO:0000256" key="8">
    <source>
        <dbReference type="ARBA" id="ARBA00023136"/>
    </source>
</evidence>
<evidence type="ECO:0000256" key="4">
    <source>
        <dbReference type="ARBA" id="ARBA00022692"/>
    </source>
</evidence>
<protein>
    <submittedName>
        <fullName evidence="13">OmpA/MotB domain protein</fullName>
    </submittedName>
</protein>
<accession>A1AL54</accession>
<evidence type="ECO:0000256" key="7">
    <source>
        <dbReference type="ARBA" id="ARBA00023114"/>
    </source>
</evidence>
<keyword evidence="5 11" id="KW-0732">Signal</keyword>
<dbReference type="Pfam" id="PF13505">
    <property type="entry name" value="OMP_b-brl"/>
    <property type="match status" value="1"/>
</dbReference>
<dbReference type="SUPFAM" id="SSF103088">
    <property type="entry name" value="OmpA-like"/>
    <property type="match status" value="1"/>
</dbReference>
<evidence type="ECO:0000256" key="2">
    <source>
        <dbReference type="ARBA" id="ARBA00022448"/>
    </source>
</evidence>
<keyword evidence="8 10" id="KW-0472">Membrane</keyword>
<keyword evidence="4" id="KW-0812">Transmembrane</keyword>
<dbReference type="RefSeq" id="WP_011734388.1">
    <property type="nucleotide sequence ID" value="NC_008609.1"/>
</dbReference>
<dbReference type="GO" id="GO:0009279">
    <property type="term" value="C:cell outer membrane"/>
    <property type="evidence" value="ECO:0007669"/>
    <property type="project" value="UniProtKB-SubCell"/>
</dbReference>
<dbReference type="EMBL" id="CP000482">
    <property type="protein sequence ID" value="ABK98074.1"/>
    <property type="molecule type" value="Genomic_DNA"/>
</dbReference>
<dbReference type="PROSITE" id="PS51123">
    <property type="entry name" value="OMPA_2"/>
    <property type="match status" value="1"/>
</dbReference>
<dbReference type="GO" id="GO:0015288">
    <property type="term" value="F:porin activity"/>
    <property type="evidence" value="ECO:0007669"/>
    <property type="project" value="UniProtKB-KW"/>
</dbReference>
<dbReference type="CDD" id="cd07185">
    <property type="entry name" value="OmpA_C-like"/>
    <property type="match status" value="1"/>
</dbReference>
<dbReference type="PANTHER" id="PTHR30329">
    <property type="entry name" value="STATOR ELEMENT OF FLAGELLAR MOTOR COMPLEX"/>
    <property type="match status" value="1"/>
</dbReference>
<dbReference type="eggNOG" id="COG3047">
    <property type="taxonomic scope" value="Bacteria"/>
</dbReference>
<dbReference type="PRINTS" id="PR01021">
    <property type="entry name" value="OMPADOMAIN"/>
</dbReference>
<dbReference type="InterPro" id="IPR006664">
    <property type="entry name" value="OMP_bac"/>
</dbReference>
<dbReference type="Pfam" id="PF02412">
    <property type="entry name" value="TSP_3"/>
    <property type="match status" value="3"/>
</dbReference>
<dbReference type="GO" id="GO:0007155">
    <property type="term" value="P:cell adhesion"/>
    <property type="evidence" value="ECO:0007669"/>
    <property type="project" value="InterPro"/>
</dbReference>
<keyword evidence="3" id="KW-1134">Transmembrane beta strand</keyword>
<dbReference type="InterPro" id="IPR011250">
    <property type="entry name" value="OMP/PagP_B-barrel"/>
</dbReference>
<name>A1AL54_PELPD</name>
<dbReference type="InterPro" id="IPR030820">
    <property type="entry name" value="OMP_myx_plus_Proteobacteria"/>
</dbReference>
<evidence type="ECO:0000259" key="12">
    <source>
        <dbReference type="PROSITE" id="PS51123"/>
    </source>
</evidence>
<dbReference type="InterPro" id="IPR027385">
    <property type="entry name" value="Beta-barrel_OMP"/>
</dbReference>
<evidence type="ECO:0000256" key="3">
    <source>
        <dbReference type="ARBA" id="ARBA00022452"/>
    </source>
</evidence>
<evidence type="ECO:0000256" key="1">
    <source>
        <dbReference type="ARBA" id="ARBA00004571"/>
    </source>
</evidence>
<dbReference type="InterPro" id="IPR050330">
    <property type="entry name" value="Bact_OuterMem_StrucFunc"/>
</dbReference>
<keyword evidence="9" id="KW-0998">Cell outer membrane</keyword>
<dbReference type="PANTHER" id="PTHR30329:SF21">
    <property type="entry name" value="LIPOPROTEIN YIAD-RELATED"/>
    <property type="match status" value="1"/>
</dbReference>